<evidence type="ECO:0000259" key="1">
    <source>
        <dbReference type="PROSITE" id="PS50125"/>
    </source>
</evidence>
<proteinExistence type="predicted"/>
<dbReference type="EMBL" id="HBNR01027584">
    <property type="protein sequence ID" value="CAE4580315.1"/>
    <property type="molecule type" value="Transcribed_RNA"/>
</dbReference>
<evidence type="ECO:0000313" key="2">
    <source>
        <dbReference type="EMBL" id="CAE4580315.1"/>
    </source>
</evidence>
<dbReference type="GO" id="GO:0009190">
    <property type="term" value="P:cyclic nucleotide biosynthetic process"/>
    <property type="evidence" value="ECO:0007669"/>
    <property type="project" value="InterPro"/>
</dbReference>
<dbReference type="InterPro" id="IPR049232">
    <property type="entry name" value="DUF6829"/>
</dbReference>
<dbReference type="PROSITE" id="PS50125">
    <property type="entry name" value="GUANYLATE_CYCLASE_2"/>
    <property type="match status" value="1"/>
</dbReference>
<dbReference type="InterPro" id="IPR029787">
    <property type="entry name" value="Nucleotide_cyclase"/>
</dbReference>
<dbReference type="Pfam" id="PF20717">
    <property type="entry name" value="DUF6829"/>
    <property type="match status" value="1"/>
</dbReference>
<dbReference type="GO" id="GO:0035556">
    <property type="term" value="P:intracellular signal transduction"/>
    <property type="evidence" value="ECO:0007669"/>
    <property type="project" value="InterPro"/>
</dbReference>
<dbReference type="PANTHER" id="PTHR36395:SF1">
    <property type="entry name" value="RING-H2 ZINC FINGER PROTEIN"/>
    <property type="match status" value="1"/>
</dbReference>
<accession>A0A7S4QDI0</accession>
<feature type="domain" description="Guanylate cyclase" evidence="1">
    <location>
        <begin position="115"/>
        <end position="154"/>
    </location>
</feature>
<dbReference type="PANTHER" id="PTHR36395">
    <property type="entry name" value="RING-H2 ZINC FINGER PROTEIN"/>
    <property type="match status" value="1"/>
</dbReference>
<organism evidence="2">
    <name type="scientific">Alexandrium monilatum</name>
    <dbReference type="NCBI Taxonomy" id="311494"/>
    <lineage>
        <taxon>Eukaryota</taxon>
        <taxon>Sar</taxon>
        <taxon>Alveolata</taxon>
        <taxon>Dinophyceae</taxon>
        <taxon>Gonyaulacales</taxon>
        <taxon>Pyrocystaceae</taxon>
        <taxon>Alexandrium</taxon>
    </lineage>
</organism>
<gene>
    <name evidence="2" type="ORF">AMON00008_LOCUS18707</name>
</gene>
<dbReference type="SUPFAM" id="SSF55073">
    <property type="entry name" value="Nucleotide cyclase"/>
    <property type="match status" value="1"/>
</dbReference>
<dbReference type="InterPro" id="IPR001054">
    <property type="entry name" value="A/G_cyclase"/>
</dbReference>
<reference evidence="2" key="1">
    <citation type="submission" date="2021-01" db="EMBL/GenBank/DDBJ databases">
        <authorList>
            <person name="Corre E."/>
            <person name="Pelletier E."/>
            <person name="Niang G."/>
            <person name="Scheremetjew M."/>
            <person name="Finn R."/>
            <person name="Kale V."/>
            <person name="Holt S."/>
            <person name="Cochrane G."/>
            <person name="Meng A."/>
            <person name="Brown T."/>
            <person name="Cohen L."/>
        </authorList>
    </citation>
    <scope>NUCLEOTIDE SEQUENCE</scope>
    <source>
        <strain evidence="2">CCMP3105</strain>
    </source>
</reference>
<name>A0A7S4QDI0_9DINO</name>
<protein>
    <recommendedName>
        <fullName evidence="1">Guanylate cyclase domain-containing protein</fullName>
    </recommendedName>
</protein>
<sequence>MLTGLRRSTRFSARPCVEPPLEQDDLYCVAWMLSHRTEASMDEERLTAFHNEIRSCAFLVGATPLEVSATHGLLTCDLRGASARKSKAATITTLTSADAAVRLGQLMCRWASEQDPPVGLRVGVHHGSVRTVTIPGSKQVAHFGPAISTARRLAETSPRDRCVHLLATTKMNLCVFENMPFWVWWNSSITPGSEAYYLDPWTEVVQISNRPTLLESGTRGSGSGNLSVTRTSSAAGHISMNAADFSRYLSSYGVDVSKFGKGQAKTFEEIRMEIQVERKSRLVVKAGVLERHIVVVRMRLCAKDDTGRERLLTMVKQCSADGRIFSHRQKLGQVVPEGHTWQDIIDECFDEKFGMKPADRRELLTVESDWVKEERLFSPSFPGIPTIYIVHEAKMRVSDTNRQELRCIGLPSMGDFETDIKNGRRVHWSWTPYCEENDHSDELAALLQDHCISVHEFSPGAFEDLLDEVYVSKTSSLVVRRTILLRCCQIVKVWLSTDIVNVPHVLMTQSKVLRGRTSENAPRPISMRIRIGQPWQEAVTLLLTERLGLDFSFQKENIILDQCTYKLSEEVEVSKSYPGLKTVYRIHEVTCRILATHPALGLPDGNDFSFSRTKRSRDNGIEDVVITHFQWMPLTDMMSKRDTCQKDVVDYAVEKQSAETDAKRRVPAPDVIEVAMKSLEKGQLAVGALMQGKNTDWERAWNAARRIRDADYSCRDFYEDCRAAFPELSLYMAAGSDGAGVTSGRSADDEYQRTIGALFAIYWLMRLDLDGARAFTFGVDDDWNPLSVTATRPKRSLAEIKKRVVFLEQAEWTSFENVFVSAGLLAGAPAGPTTQKRGHNVERTLAMLVLTAIHDIMKLQALLPRVVARHAPFRGYLEGDVVNDHDLALAYVLEYWPKSLPSFAGLPEAQQRSVRFTQSGMEYNMGWLVQAESPPGALFSKFKSSISSGQVESADIGFYFAHWLTDLAGAEPCPQEGCEKYVLKFPLKVLGAFLNSFPVVQELSEKTETEVYEQYLVWRWKSHQPALGPPPTGAGSIARLRLVVMAQGHSRKLLEAFKELPQSDQQVLSNELALTGCPGQSYNCDPDFVGMGPAFLVYYAPALMQKNAGVDPVGALGVLAEVMRRAREIWPLRESSNGETVTLRIDALKELEVAAIQEARLGDCWLLEKTSSVDAVVKKISFLDDDAKALFSATQRILTFCSMRTMDDSEQAAFDGTHGRVLAGIDCWTSERCGKTKSLFEIEVKERAALVEADQRPACKEEANEDIHVCNPSGTEYAVDEPCEEKSVNCSLCHKWL</sequence>